<dbReference type="PANTHER" id="PTHR22625:SF70">
    <property type="entry name" value="PLEXIN A, ISOFORM A"/>
    <property type="match status" value="1"/>
</dbReference>
<feature type="domain" description="Plexin cytoplasmic RhoGTPase-binding" evidence="2">
    <location>
        <begin position="83"/>
        <end position="161"/>
    </location>
</feature>
<evidence type="ECO:0000259" key="2">
    <source>
        <dbReference type="Pfam" id="PF20170"/>
    </source>
</evidence>
<evidence type="ECO:0000259" key="1">
    <source>
        <dbReference type="Pfam" id="PF08337"/>
    </source>
</evidence>
<dbReference type="GO" id="GO:0030334">
    <property type="term" value="P:regulation of cell migration"/>
    <property type="evidence" value="ECO:0007669"/>
    <property type="project" value="TreeGrafter"/>
</dbReference>
<protein>
    <recommendedName>
        <fullName evidence="6">Plexin A</fullName>
    </recommendedName>
</protein>
<dbReference type="InterPro" id="IPR013548">
    <property type="entry name" value="Plexin_cytoplasmic_RasGAP_dom"/>
</dbReference>
<feature type="domain" description="Plexin cytoplasmic RasGAP" evidence="1">
    <location>
        <begin position="1"/>
        <end position="272"/>
    </location>
</feature>
<feature type="non-terminal residue" evidence="3">
    <location>
        <position position="272"/>
    </location>
</feature>
<dbReference type="PANTHER" id="PTHR22625">
    <property type="entry name" value="PLEXIN"/>
    <property type="match status" value="1"/>
</dbReference>
<evidence type="ECO:0000313" key="5">
    <source>
        <dbReference type="Proteomes" id="UP000677228"/>
    </source>
</evidence>
<dbReference type="EMBL" id="CAJOBA010060060">
    <property type="protein sequence ID" value="CAF4320688.1"/>
    <property type="molecule type" value="Genomic_DNA"/>
</dbReference>
<evidence type="ECO:0008006" key="6">
    <source>
        <dbReference type="Google" id="ProtNLM"/>
    </source>
</evidence>
<proteinExistence type="predicted"/>
<dbReference type="GO" id="GO:0002116">
    <property type="term" value="C:semaphorin receptor complex"/>
    <property type="evidence" value="ECO:0007669"/>
    <property type="project" value="TreeGrafter"/>
</dbReference>
<dbReference type="Gene3D" id="3.10.20.90">
    <property type="entry name" value="Phosphatidylinositol 3-kinase Catalytic Subunit, Chain A, domain 1"/>
    <property type="match status" value="1"/>
</dbReference>
<dbReference type="SUPFAM" id="SSF48350">
    <property type="entry name" value="GTPase activation domain, GAP"/>
    <property type="match status" value="1"/>
</dbReference>
<dbReference type="Pfam" id="PF20170">
    <property type="entry name" value="Plexin_RBD"/>
    <property type="match status" value="1"/>
</dbReference>
<dbReference type="AlphaFoldDB" id="A0A8S2FS59"/>
<organism evidence="3 5">
    <name type="scientific">Didymodactylos carnosus</name>
    <dbReference type="NCBI Taxonomy" id="1234261"/>
    <lineage>
        <taxon>Eukaryota</taxon>
        <taxon>Metazoa</taxon>
        <taxon>Spiralia</taxon>
        <taxon>Gnathifera</taxon>
        <taxon>Rotifera</taxon>
        <taxon>Eurotatoria</taxon>
        <taxon>Bdelloidea</taxon>
        <taxon>Philodinida</taxon>
        <taxon>Philodinidae</taxon>
        <taxon>Didymodactylos</taxon>
    </lineage>
</organism>
<dbReference type="EMBL" id="CAJNOK010037805">
    <property type="protein sequence ID" value="CAF1533499.1"/>
    <property type="molecule type" value="Genomic_DNA"/>
</dbReference>
<gene>
    <name evidence="3" type="ORF">OVA965_LOCUS38380</name>
    <name evidence="4" type="ORF">TMI583_LOCUS39555</name>
</gene>
<evidence type="ECO:0000313" key="4">
    <source>
        <dbReference type="EMBL" id="CAF4320688.1"/>
    </source>
</evidence>
<dbReference type="GO" id="GO:0005886">
    <property type="term" value="C:plasma membrane"/>
    <property type="evidence" value="ECO:0007669"/>
    <property type="project" value="TreeGrafter"/>
</dbReference>
<sequence>ILKILLADLIEKQLRQDRNNSKMLLRSNESVAEKMLTNWFAFFLYHYIRNHAGTPLYILFQSIKQQIHKGPVDVVTSESRYSLSEDKLIRQHVDYNSYTIFVSEFDDKPVPVKVLSCDTITQVKEKILDTFYKGIPYSKRPKVDNYELENQTLHSEQSTTVNRKDCSIYQKSILEQLVSTIKVEQNRRFYHLVKPTDINQQRDDRLGKLVSEVYLTRLLATKGSLQQYIDNFFETIFTLSDLPTAIKYLFDFLDDQARFQNITETHIIHTWK</sequence>
<dbReference type="InterPro" id="IPR031148">
    <property type="entry name" value="Plexin"/>
</dbReference>
<dbReference type="InterPro" id="IPR008936">
    <property type="entry name" value="Rho_GTPase_activation_prot"/>
</dbReference>
<accession>A0A8S2FS59</accession>
<dbReference type="InterPro" id="IPR046800">
    <property type="entry name" value="Plexin_RBD"/>
</dbReference>
<dbReference type="Pfam" id="PF08337">
    <property type="entry name" value="Plexin_cytopl"/>
    <property type="match status" value="1"/>
</dbReference>
<evidence type="ECO:0000313" key="3">
    <source>
        <dbReference type="EMBL" id="CAF1533499.1"/>
    </source>
</evidence>
<dbReference type="Proteomes" id="UP000677228">
    <property type="component" value="Unassembled WGS sequence"/>
</dbReference>
<reference evidence="3" key="1">
    <citation type="submission" date="2021-02" db="EMBL/GenBank/DDBJ databases">
        <authorList>
            <person name="Nowell W R."/>
        </authorList>
    </citation>
    <scope>NUCLEOTIDE SEQUENCE</scope>
</reference>
<comment type="caution">
    <text evidence="3">The sequence shown here is derived from an EMBL/GenBank/DDBJ whole genome shotgun (WGS) entry which is preliminary data.</text>
</comment>
<dbReference type="Proteomes" id="UP000682733">
    <property type="component" value="Unassembled WGS sequence"/>
</dbReference>
<name>A0A8S2FS59_9BILA</name>
<feature type="non-terminal residue" evidence="3">
    <location>
        <position position="1"/>
    </location>
</feature>
<dbReference type="Gene3D" id="1.10.506.10">
    <property type="entry name" value="GTPase Activation - p120gap, domain 1"/>
    <property type="match status" value="2"/>
</dbReference>
<dbReference type="GO" id="GO:0017154">
    <property type="term" value="F:semaphorin receptor activity"/>
    <property type="evidence" value="ECO:0007669"/>
    <property type="project" value="InterPro"/>
</dbReference>